<organism evidence="5 6">
    <name type="scientific">Streptomyces capitiformicae</name>
    <dbReference type="NCBI Taxonomy" id="2014920"/>
    <lineage>
        <taxon>Bacteria</taxon>
        <taxon>Bacillati</taxon>
        <taxon>Actinomycetota</taxon>
        <taxon>Actinomycetes</taxon>
        <taxon>Kitasatosporales</taxon>
        <taxon>Streptomycetaceae</taxon>
        <taxon>Streptomyces</taxon>
    </lineage>
</organism>
<dbReference type="Proteomes" id="UP000603227">
    <property type="component" value="Unassembled WGS sequence"/>
</dbReference>
<dbReference type="GO" id="GO:0008934">
    <property type="term" value="F:inositol monophosphate 1-phosphatase activity"/>
    <property type="evidence" value="ECO:0007669"/>
    <property type="project" value="TreeGrafter"/>
</dbReference>
<feature type="binding site" evidence="4">
    <location>
        <position position="100"/>
    </location>
    <ligand>
        <name>Mg(2+)</name>
        <dbReference type="ChEBI" id="CHEBI:18420"/>
        <label>1</label>
        <note>catalytic</note>
    </ligand>
</feature>
<dbReference type="AlphaFoldDB" id="A0A919D9W1"/>
<accession>A0A919D9W1</accession>
<dbReference type="Pfam" id="PF00459">
    <property type="entry name" value="Inositol_P"/>
    <property type="match status" value="1"/>
</dbReference>
<dbReference type="PANTHER" id="PTHR20854">
    <property type="entry name" value="INOSITOL MONOPHOSPHATASE"/>
    <property type="match status" value="1"/>
</dbReference>
<dbReference type="GO" id="GO:0046872">
    <property type="term" value="F:metal ion binding"/>
    <property type="evidence" value="ECO:0007669"/>
    <property type="project" value="UniProtKB-KW"/>
</dbReference>
<evidence type="ECO:0000256" key="2">
    <source>
        <dbReference type="ARBA" id="ARBA00022801"/>
    </source>
</evidence>
<evidence type="ECO:0000256" key="3">
    <source>
        <dbReference type="ARBA" id="ARBA00022842"/>
    </source>
</evidence>
<gene>
    <name evidence="5" type="primary">suhB</name>
    <name evidence="5" type="ORF">GCM10017771_42810</name>
</gene>
<feature type="binding site" evidence="4">
    <location>
        <position position="101"/>
    </location>
    <ligand>
        <name>Mg(2+)</name>
        <dbReference type="ChEBI" id="CHEBI:18420"/>
        <label>1</label>
        <note>catalytic</note>
    </ligand>
</feature>
<dbReference type="GO" id="GO:0007165">
    <property type="term" value="P:signal transduction"/>
    <property type="evidence" value="ECO:0007669"/>
    <property type="project" value="TreeGrafter"/>
</dbReference>
<protein>
    <submittedName>
        <fullName evidence="5">Inositol monophosphatase</fullName>
    </submittedName>
</protein>
<comment type="cofactor">
    <cofactor evidence="4">
        <name>Mg(2+)</name>
        <dbReference type="ChEBI" id="CHEBI:18420"/>
    </cofactor>
</comment>
<sequence length="265" mass="27804">MTEVPEPHGRQGRPALHELLAVAEEAVDEAVGWLSSAGAEWSATRFKASGEEVTDADVEVEARVTRVLEARTPEIPVVGEESAAAPDAPLPSRCWLLDPIDGTMNFTRGAPMYAVSLAYAENGVPLLGLVHAPSLGRRWSTGPAATGSMAEAAVACQLRRAVVGVSGTGSGSAHTRRFLNRLQNEAYRLRMQGSMALDLVGVAEGWLDACVCIAPKPWDVAAGVALCRERGYAVLGAEGRAFSFDSPVLVAGGAARALADLWEGS</sequence>
<feature type="binding site" evidence="4">
    <location>
        <position position="98"/>
    </location>
    <ligand>
        <name>Mg(2+)</name>
        <dbReference type="ChEBI" id="CHEBI:18420"/>
        <label>1</label>
        <note>catalytic</note>
    </ligand>
</feature>
<evidence type="ECO:0000256" key="1">
    <source>
        <dbReference type="ARBA" id="ARBA00022723"/>
    </source>
</evidence>
<evidence type="ECO:0000313" key="5">
    <source>
        <dbReference type="EMBL" id="GHE27883.1"/>
    </source>
</evidence>
<dbReference type="Gene3D" id="3.30.540.10">
    <property type="entry name" value="Fructose-1,6-Bisphosphatase, subunit A, domain 1"/>
    <property type="match status" value="1"/>
</dbReference>
<dbReference type="GO" id="GO:0006020">
    <property type="term" value="P:inositol metabolic process"/>
    <property type="evidence" value="ECO:0007669"/>
    <property type="project" value="TreeGrafter"/>
</dbReference>
<dbReference type="InterPro" id="IPR020583">
    <property type="entry name" value="Inositol_monoP_metal-BS"/>
</dbReference>
<dbReference type="InterPro" id="IPR000760">
    <property type="entry name" value="Inositol_monophosphatase-like"/>
</dbReference>
<feature type="binding site" evidence="4">
    <location>
        <position position="219"/>
    </location>
    <ligand>
        <name>Mg(2+)</name>
        <dbReference type="ChEBI" id="CHEBI:18420"/>
        <label>1</label>
        <note>catalytic</note>
    </ligand>
</feature>
<keyword evidence="3 4" id="KW-0460">Magnesium</keyword>
<keyword evidence="1 4" id="KW-0479">Metal-binding</keyword>
<dbReference type="EMBL" id="BNAT01000014">
    <property type="protein sequence ID" value="GHE27883.1"/>
    <property type="molecule type" value="Genomic_DNA"/>
</dbReference>
<reference evidence="5" key="1">
    <citation type="journal article" date="2014" name="Int. J. Syst. Evol. Microbiol.">
        <title>Complete genome sequence of Corynebacterium casei LMG S-19264T (=DSM 44701T), isolated from a smear-ripened cheese.</title>
        <authorList>
            <consortium name="US DOE Joint Genome Institute (JGI-PGF)"/>
            <person name="Walter F."/>
            <person name="Albersmeier A."/>
            <person name="Kalinowski J."/>
            <person name="Ruckert C."/>
        </authorList>
    </citation>
    <scope>NUCLEOTIDE SEQUENCE</scope>
    <source>
        <strain evidence="5">CGMCC 4.7403</strain>
    </source>
</reference>
<feature type="binding site" evidence="4">
    <location>
        <position position="80"/>
    </location>
    <ligand>
        <name>Mg(2+)</name>
        <dbReference type="ChEBI" id="CHEBI:18420"/>
        <label>1</label>
        <note>catalytic</note>
    </ligand>
</feature>
<evidence type="ECO:0000256" key="4">
    <source>
        <dbReference type="PIRSR" id="PIRSR600760-2"/>
    </source>
</evidence>
<dbReference type="PANTHER" id="PTHR20854:SF4">
    <property type="entry name" value="INOSITOL-1-MONOPHOSPHATASE-RELATED"/>
    <property type="match status" value="1"/>
</dbReference>
<name>A0A919D9W1_9ACTN</name>
<comment type="caution">
    <text evidence="5">The sequence shown here is derived from an EMBL/GenBank/DDBJ whole genome shotgun (WGS) entry which is preliminary data.</text>
</comment>
<dbReference type="Gene3D" id="3.40.190.80">
    <property type="match status" value="1"/>
</dbReference>
<evidence type="ECO:0000313" key="6">
    <source>
        <dbReference type="Proteomes" id="UP000603227"/>
    </source>
</evidence>
<keyword evidence="6" id="KW-1185">Reference proteome</keyword>
<dbReference type="PROSITE" id="PS00629">
    <property type="entry name" value="IMP_1"/>
    <property type="match status" value="1"/>
</dbReference>
<keyword evidence="2" id="KW-0378">Hydrolase</keyword>
<dbReference type="SUPFAM" id="SSF56655">
    <property type="entry name" value="Carbohydrate phosphatase"/>
    <property type="match status" value="1"/>
</dbReference>
<dbReference type="PRINTS" id="PR00377">
    <property type="entry name" value="IMPHPHTASES"/>
</dbReference>
<reference evidence="5" key="2">
    <citation type="submission" date="2020-09" db="EMBL/GenBank/DDBJ databases">
        <authorList>
            <person name="Sun Q."/>
            <person name="Zhou Y."/>
        </authorList>
    </citation>
    <scope>NUCLEOTIDE SEQUENCE</scope>
    <source>
        <strain evidence="5">CGMCC 4.7403</strain>
    </source>
</reference>
<dbReference type="CDD" id="cd01637">
    <property type="entry name" value="IMPase_like"/>
    <property type="match status" value="1"/>
</dbReference>
<proteinExistence type="predicted"/>